<dbReference type="Pfam" id="PF02203">
    <property type="entry name" value="TarH"/>
    <property type="match status" value="1"/>
</dbReference>
<evidence type="ECO:0000313" key="18">
    <source>
        <dbReference type="Proteomes" id="UP000270342"/>
    </source>
</evidence>
<evidence type="ECO:0000256" key="10">
    <source>
        <dbReference type="ARBA" id="ARBA00029447"/>
    </source>
</evidence>
<dbReference type="Pfam" id="PF00015">
    <property type="entry name" value="MCPsignal"/>
    <property type="match status" value="1"/>
</dbReference>
<dbReference type="PANTHER" id="PTHR43531">
    <property type="entry name" value="PROTEIN ICFG"/>
    <property type="match status" value="1"/>
</dbReference>
<dbReference type="SMART" id="SM00283">
    <property type="entry name" value="MA"/>
    <property type="match status" value="1"/>
</dbReference>
<feature type="domain" description="Methyl-accepting transducer" evidence="15">
    <location>
        <begin position="270"/>
        <end position="499"/>
    </location>
</feature>
<feature type="region of interest" description="Disordered" evidence="13">
    <location>
        <begin position="519"/>
        <end position="546"/>
    </location>
</feature>
<dbReference type="GO" id="GO:0006935">
    <property type="term" value="P:chemotaxis"/>
    <property type="evidence" value="ECO:0007669"/>
    <property type="project" value="UniProtKB-KW"/>
</dbReference>
<dbReference type="InterPro" id="IPR004089">
    <property type="entry name" value="MCPsignal_dom"/>
</dbReference>
<keyword evidence="12" id="KW-0175">Coiled coil</keyword>
<dbReference type="SUPFAM" id="SSF47170">
    <property type="entry name" value="Aspartate receptor, ligand-binding domain"/>
    <property type="match status" value="1"/>
</dbReference>
<evidence type="ECO:0000256" key="4">
    <source>
        <dbReference type="ARBA" id="ARBA00022500"/>
    </source>
</evidence>
<evidence type="ECO:0000256" key="2">
    <source>
        <dbReference type="ARBA" id="ARBA00022475"/>
    </source>
</evidence>
<dbReference type="PROSITE" id="PS50111">
    <property type="entry name" value="CHEMOTAXIS_TRANSDUC_2"/>
    <property type="match status" value="1"/>
</dbReference>
<accession>A0A494Y1J7</accession>
<dbReference type="Gene3D" id="1.20.120.30">
    <property type="entry name" value="Aspartate receptor, ligand-binding domain"/>
    <property type="match status" value="1"/>
</dbReference>
<feature type="compositionally biased region" description="Basic and acidic residues" evidence="13">
    <location>
        <begin position="537"/>
        <end position="546"/>
    </location>
</feature>
<dbReference type="InterPro" id="IPR003660">
    <property type="entry name" value="HAMP_dom"/>
</dbReference>
<dbReference type="InterPro" id="IPR051310">
    <property type="entry name" value="MCP_chemotaxis"/>
</dbReference>
<keyword evidence="2" id="KW-1003">Cell membrane</keyword>
<dbReference type="InterPro" id="IPR035440">
    <property type="entry name" value="4HB_MCP_dom_sf"/>
</dbReference>
<keyword evidence="9 11" id="KW-0807">Transducer</keyword>
<dbReference type="CDD" id="cd06225">
    <property type="entry name" value="HAMP"/>
    <property type="match status" value="1"/>
</dbReference>
<keyword evidence="3" id="KW-0488">Methylation</keyword>
<dbReference type="PRINTS" id="PR00260">
    <property type="entry name" value="CHEMTRNSDUCR"/>
</dbReference>
<dbReference type="RefSeq" id="WP_121085838.1">
    <property type="nucleotide sequence ID" value="NZ_RBZU01000003.1"/>
</dbReference>
<dbReference type="AlphaFoldDB" id="A0A494Y1J7"/>
<protein>
    <submittedName>
        <fullName evidence="17">HAMP domain-containing protein</fullName>
    </submittedName>
</protein>
<name>A0A494Y1J7_9BURK</name>
<evidence type="ECO:0000256" key="5">
    <source>
        <dbReference type="ARBA" id="ARBA00022519"/>
    </source>
</evidence>
<keyword evidence="5" id="KW-0997">Cell inner membrane</keyword>
<evidence type="ECO:0000256" key="3">
    <source>
        <dbReference type="ARBA" id="ARBA00022481"/>
    </source>
</evidence>
<dbReference type="SMART" id="SM00304">
    <property type="entry name" value="HAMP"/>
    <property type="match status" value="1"/>
</dbReference>
<dbReference type="GO" id="GO:0005886">
    <property type="term" value="C:plasma membrane"/>
    <property type="evidence" value="ECO:0007669"/>
    <property type="project" value="UniProtKB-SubCell"/>
</dbReference>
<gene>
    <name evidence="17" type="ORF">D7S86_09825</name>
</gene>
<feature type="domain" description="HAMP" evidence="16">
    <location>
        <begin position="213"/>
        <end position="265"/>
    </location>
</feature>
<dbReference type="EMBL" id="RBZU01000003">
    <property type="protein sequence ID" value="RKP56642.1"/>
    <property type="molecule type" value="Genomic_DNA"/>
</dbReference>
<sequence length="546" mass="57552">MLKNITIRGGLTLVIGIFVAFLVVVIGVGFAGLKLANTGLHQVQHNSSALSSLKTSSEKLLKVRLALGTYETLFSVGKQTDDLLPAAHKVLVESNNDFAQYMNTPFSSPDEQALADTVAKARKTLVDDAIEVEFKALNDNDFTTFRNIQGQTANDLYAKYATAISALEDYQVSNEQKEADVAGKRFTIASSLFLAIGAITILVALIARVMLSAALVKPVQHTMAHFDRMAAGDLSVDIRGGGRNEMGQLLISLQKMREGLITTVSQVRASTDAIHLGTNEIASGNIDLSRRTEQQAAALEETAASMEELSATVKQNADNAKQASRLAHNASDTVTRGGNVVGRVIETMNGISEASRKVAEIIGVIEGIAFQTNILALNAAVEAARAGEQGRGFAVVASEVRSLAQRSGTAAKEIKDLIGASVARVEQGSALVSEAGSTMKEAMTSVGRVTDIMGEIEAAAREQSDGIEQVNKAITQIDEVTQHNAALVEEAAASAKSLEEQAAILREAVAVFRVRASDRDGLASSGGSSGAAAREGGFAKRELSPA</sequence>
<evidence type="ECO:0000256" key="14">
    <source>
        <dbReference type="SAM" id="Phobius"/>
    </source>
</evidence>
<reference evidence="17 18" key="1">
    <citation type="submission" date="2018-10" db="EMBL/GenBank/DDBJ databases">
        <title>Robbsia sp. DHC34, isolated from soil.</title>
        <authorList>
            <person name="Gao Z.-H."/>
            <person name="Qiu L.-H."/>
        </authorList>
    </citation>
    <scope>NUCLEOTIDE SEQUENCE [LARGE SCALE GENOMIC DNA]</scope>
    <source>
        <strain evidence="17 18">DHC34</strain>
    </source>
</reference>
<evidence type="ECO:0000256" key="11">
    <source>
        <dbReference type="PROSITE-ProRule" id="PRU00284"/>
    </source>
</evidence>
<dbReference type="Proteomes" id="UP000270342">
    <property type="component" value="Unassembled WGS sequence"/>
</dbReference>
<keyword evidence="8 14" id="KW-0472">Membrane</keyword>
<keyword evidence="4" id="KW-0145">Chemotaxis</keyword>
<dbReference type="InterPro" id="IPR004090">
    <property type="entry name" value="Chemotax_Me-accpt_rcpt"/>
</dbReference>
<keyword evidence="18" id="KW-1185">Reference proteome</keyword>
<evidence type="ECO:0000313" key="17">
    <source>
        <dbReference type="EMBL" id="RKP56642.1"/>
    </source>
</evidence>
<evidence type="ECO:0000256" key="12">
    <source>
        <dbReference type="SAM" id="Coils"/>
    </source>
</evidence>
<dbReference type="PROSITE" id="PS50885">
    <property type="entry name" value="HAMP"/>
    <property type="match status" value="1"/>
</dbReference>
<dbReference type="Pfam" id="PF00672">
    <property type="entry name" value="HAMP"/>
    <property type="match status" value="1"/>
</dbReference>
<comment type="subcellular location">
    <subcellularLocation>
        <location evidence="1">Cell inner membrane</location>
        <topology evidence="1">Multi-pass membrane protein</topology>
    </subcellularLocation>
</comment>
<dbReference type="CDD" id="cd11386">
    <property type="entry name" value="MCP_signal"/>
    <property type="match status" value="1"/>
</dbReference>
<dbReference type="Gene3D" id="1.10.287.950">
    <property type="entry name" value="Methyl-accepting chemotaxis protein"/>
    <property type="match status" value="1"/>
</dbReference>
<proteinExistence type="inferred from homology"/>
<keyword evidence="6 14" id="KW-0812">Transmembrane</keyword>
<dbReference type="GO" id="GO:0007165">
    <property type="term" value="P:signal transduction"/>
    <property type="evidence" value="ECO:0007669"/>
    <property type="project" value="UniProtKB-KW"/>
</dbReference>
<evidence type="ECO:0000256" key="13">
    <source>
        <dbReference type="SAM" id="MobiDB-lite"/>
    </source>
</evidence>
<feature type="compositionally biased region" description="Low complexity" evidence="13">
    <location>
        <begin position="522"/>
        <end position="536"/>
    </location>
</feature>
<dbReference type="FunFam" id="1.10.287.950:FF:000001">
    <property type="entry name" value="Methyl-accepting chemotaxis sensory transducer"/>
    <property type="match status" value="1"/>
</dbReference>
<evidence type="ECO:0000259" key="16">
    <source>
        <dbReference type="PROSITE" id="PS50885"/>
    </source>
</evidence>
<dbReference type="GO" id="GO:0004888">
    <property type="term" value="F:transmembrane signaling receptor activity"/>
    <property type="evidence" value="ECO:0007669"/>
    <property type="project" value="InterPro"/>
</dbReference>
<dbReference type="OrthoDB" id="9806477at2"/>
<keyword evidence="7 14" id="KW-1133">Transmembrane helix</keyword>
<evidence type="ECO:0000256" key="7">
    <source>
        <dbReference type="ARBA" id="ARBA00022989"/>
    </source>
</evidence>
<comment type="caution">
    <text evidence="17">The sequence shown here is derived from an EMBL/GenBank/DDBJ whole genome shotgun (WGS) entry which is preliminary data.</text>
</comment>
<evidence type="ECO:0000259" key="15">
    <source>
        <dbReference type="PROSITE" id="PS50111"/>
    </source>
</evidence>
<dbReference type="PANTHER" id="PTHR43531:SF14">
    <property type="entry name" value="METHYL-ACCEPTING CHEMOTAXIS PROTEIN I-RELATED"/>
    <property type="match status" value="1"/>
</dbReference>
<dbReference type="SUPFAM" id="SSF58104">
    <property type="entry name" value="Methyl-accepting chemotaxis protein (MCP) signaling domain"/>
    <property type="match status" value="1"/>
</dbReference>
<evidence type="ECO:0000256" key="1">
    <source>
        <dbReference type="ARBA" id="ARBA00004429"/>
    </source>
</evidence>
<feature type="coiled-coil region" evidence="12">
    <location>
        <begin position="289"/>
        <end position="316"/>
    </location>
</feature>
<evidence type="ECO:0000256" key="6">
    <source>
        <dbReference type="ARBA" id="ARBA00022692"/>
    </source>
</evidence>
<evidence type="ECO:0000256" key="8">
    <source>
        <dbReference type="ARBA" id="ARBA00023136"/>
    </source>
</evidence>
<evidence type="ECO:0000256" key="9">
    <source>
        <dbReference type="ARBA" id="ARBA00023224"/>
    </source>
</evidence>
<organism evidence="17 18">
    <name type="scientific">Pararobbsia silviterrae</name>
    <dbReference type="NCBI Taxonomy" id="1792498"/>
    <lineage>
        <taxon>Bacteria</taxon>
        <taxon>Pseudomonadati</taxon>
        <taxon>Pseudomonadota</taxon>
        <taxon>Betaproteobacteria</taxon>
        <taxon>Burkholderiales</taxon>
        <taxon>Burkholderiaceae</taxon>
        <taxon>Pararobbsia</taxon>
    </lineage>
</organism>
<comment type="similarity">
    <text evidence="10">Belongs to the methyl-accepting chemotaxis (MCP) protein family.</text>
</comment>
<feature type="transmembrane region" description="Helical" evidence="14">
    <location>
        <begin position="12"/>
        <end position="33"/>
    </location>
</feature>
<feature type="transmembrane region" description="Helical" evidence="14">
    <location>
        <begin position="192"/>
        <end position="216"/>
    </location>
</feature>
<dbReference type="InterPro" id="IPR003122">
    <property type="entry name" value="Tar_rcpt_lig-bd"/>
</dbReference>